<protein>
    <submittedName>
        <fullName evidence="1">Predicted hydrolase of the alpha/beta superfamily</fullName>
    </submittedName>
</protein>
<reference evidence="1 2" key="1">
    <citation type="submission" date="2016-10" db="EMBL/GenBank/DDBJ databases">
        <authorList>
            <person name="de Groot N.N."/>
        </authorList>
    </citation>
    <scope>NUCLEOTIDE SEQUENCE [LARGE SCALE GENOMIC DNA]</scope>
    <source>
        <strain evidence="1 2">DSM 2784</strain>
    </source>
</reference>
<name>A0A1G5RPP7_9FIRM</name>
<proteinExistence type="predicted"/>
<dbReference type="RefSeq" id="WP_170829195.1">
    <property type="nucleotide sequence ID" value="NZ_FMWL01000001.1"/>
</dbReference>
<keyword evidence="1" id="KW-0378">Hydrolase</keyword>
<sequence>MKDYSQPDCNFLHRFYSRALDNFRSLYIYLPPSYKTDSERLYPVLYMHDGQNIFGGEESYSGMGWEIHQTADDLIRGGAMEEIVIVGIANIGAERLSEYAHYDFFSMGKSVQGRGELYEQFVLEDVMPFVEANFRVLTGPENTGLMGSSMGGLVTFMMGTRHPDVFGRLGIVSPSFWWSPKDLLPYVDSLKPAEMPERIWIDMGDTEGGLKEGFDAVLDRLLELRSDHKASFDMEAWVVPGGKHSEYDWQMRAHCPLLYLFGDIGSPVALELHAPETIALGDQSRFLRPVLTFDSGFCVTPFEAACWSSAPEVLSLGWNLQLFPNTIGKAILHGACQQLTAAWSCTVIEPAKPSAKRRRHKA</sequence>
<accession>A0A1G5RPP7</accession>
<evidence type="ECO:0000313" key="1">
    <source>
        <dbReference type="EMBL" id="SCZ75966.1"/>
    </source>
</evidence>
<dbReference type="InterPro" id="IPR000801">
    <property type="entry name" value="Esterase-like"/>
</dbReference>
<dbReference type="InterPro" id="IPR029058">
    <property type="entry name" value="AB_hydrolase_fold"/>
</dbReference>
<dbReference type="Gene3D" id="3.40.50.1820">
    <property type="entry name" value="alpha/beta hydrolase"/>
    <property type="match status" value="1"/>
</dbReference>
<dbReference type="EMBL" id="FMWL01000001">
    <property type="protein sequence ID" value="SCZ75966.1"/>
    <property type="molecule type" value="Genomic_DNA"/>
</dbReference>
<organism evidence="1 2">
    <name type="scientific">Acidaminobacter hydrogenoformans DSM 2784</name>
    <dbReference type="NCBI Taxonomy" id="1120920"/>
    <lineage>
        <taxon>Bacteria</taxon>
        <taxon>Bacillati</taxon>
        <taxon>Bacillota</taxon>
        <taxon>Clostridia</taxon>
        <taxon>Peptostreptococcales</taxon>
        <taxon>Acidaminobacteraceae</taxon>
        <taxon>Acidaminobacter</taxon>
    </lineage>
</organism>
<gene>
    <name evidence="1" type="ORF">SAMN03080599_00002</name>
</gene>
<dbReference type="Proteomes" id="UP000199208">
    <property type="component" value="Unassembled WGS sequence"/>
</dbReference>
<dbReference type="AlphaFoldDB" id="A0A1G5RPP7"/>
<evidence type="ECO:0000313" key="2">
    <source>
        <dbReference type="Proteomes" id="UP000199208"/>
    </source>
</evidence>
<dbReference type="SUPFAM" id="SSF53474">
    <property type="entry name" value="alpha/beta-Hydrolases"/>
    <property type="match status" value="1"/>
</dbReference>
<dbReference type="PANTHER" id="PTHR48098">
    <property type="entry name" value="ENTEROCHELIN ESTERASE-RELATED"/>
    <property type="match status" value="1"/>
</dbReference>
<dbReference type="Pfam" id="PF00756">
    <property type="entry name" value="Esterase"/>
    <property type="match status" value="1"/>
</dbReference>
<dbReference type="GO" id="GO:0016787">
    <property type="term" value="F:hydrolase activity"/>
    <property type="evidence" value="ECO:0007669"/>
    <property type="project" value="UniProtKB-KW"/>
</dbReference>
<dbReference type="PANTHER" id="PTHR48098:SF6">
    <property type="entry name" value="FERRI-BACILLIBACTIN ESTERASE BESA"/>
    <property type="match status" value="1"/>
</dbReference>
<dbReference type="InterPro" id="IPR050583">
    <property type="entry name" value="Mycobacterial_A85_antigen"/>
</dbReference>
<dbReference type="STRING" id="1120920.SAMN03080599_00002"/>
<keyword evidence="2" id="KW-1185">Reference proteome</keyword>